<feature type="binding site" evidence="5">
    <location>
        <position position="310"/>
    </location>
    <ligand>
        <name>Fe cation</name>
        <dbReference type="ChEBI" id="CHEBI:24875"/>
        <note>catalytic</note>
    </ligand>
</feature>
<feature type="binding site" evidence="5">
    <location>
        <position position="593"/>
    </location>
    <ligand>
        <name>Fe cation</name>
        <dbReference type="ChEBI" id="CHEBI:24875"/>
        <note>catalytic</note>
    </ligand>
</feature>
<feature type="binding site" evidence="5">
    <location>
        <position position="381"/>
    </location>
    <ligand>
        <name>Fe cation</name>
        <dbReference type="ChEBI" id="CHEBI:24875"/>
        <note>catalytic</note>
    </ligand>
</feature>
<dbReference type="GO" id="GO:0042574">
    <property type="term" value="P:retinal metabolic process"/>
    <property type="evidence" value="ECO:0007669"/>
    <property type="project" value="TreeGrafter"/>
</dbReference>
<dbReference type="GO" id="GO:0016121">
    <property type="term" value="P:carotene catabolic process"/>
    <property type="evidence" value="ECO:0007669"/>
    <property type="project" value="TreeGrafter"/>
</dbReference>
<dbReference type="PANTHER" id="PTHR10543">
    <property type="entry name" value="BETA-CAROTENE DIOXYGENASE"/>
    <property type="match status" value="1"/>
</dbReference>
<organism evidence="6 7">
    <name type="scientific">Daphnia magna</name>
    <dbReference type="NCBI Taxonomy" id="35525"/>
    <lineage>
        <taxon>Eukaryota</taxon>
        <taxon>Metazoa</taxon>
        <taxon>Ecdysozoa</taxon>
        <taxon>Arthropoda</taxon>
        <taxon>Crustacea</taxon>
        <taxon>Branchiopoda</taxon>
        <taxon>Diplostraca</taxon>
        <taxon>Cladocera</taxon>
        <taxon>Anomopoda</taxon>
        <taxon>Daphniidae</taxon>
        <taxon>Daphnia</taxon>
    </lineage>
</organism>
<reference evidence="6 7" key="1">
    <citation type="submission" date="2016-03" db="EMBL/GenBank/DDBJ databases">
        <title>EvidentialGene: Evidence-directed Construction of Genes on Genomes.</title>
        <authorList>
            <person name="Gilbert D.G."/>
            <person name="Choi J.-H."/>
            <person name="Mockaitis K."/>
            <person name="Colbourne J."/>
            <person name="Pfrender M."/>
        </authorList>
    </citation>
    <scope>NUCLEOTIDE SEQUENCE [LARGE SCALE GENOMIC DNA]</scope>
    <source>
        <strain evidence="6 7">Xinb3</strain>
        <tissue evidence="6">Complete organism</tissue>
    </source>
</reference>
<keyword evidence="6" id="KW-0223">Dioxygenase</keyword>
<comment type="similarity">
    <text evidence="1">Belongs to the carotenoid oxygenase family.</text>
</comment>
<keyword evidence="4 5" id="KW-0408">Iron</keyword>
<dbReference type="OrthoDB" id="1069523at2759"/>
<evidence type="ECO:0000256" key="1">
    <source>
        <dbReference type="ARBA" id="ARBA00006787"/>
    </source>
</evidence>
<keyword evidence="2 5" id="KW-0479">Metal-binding</keyword>
<evidence type="ECO:0000256" key="3">
    <source>
        <dbReference type="ARBA" id="ARBA00023002"/>
    </source>
</evidence>
<evidence type="ECO:0000256" key="2">
    <source>
        <dbReference type="ARBA" id="ARBA00022723"/>
    </source>
</evidence>
<dbReference type="GO" id="GO:0003834">
    <property type="term" value="F:beta-carotene 15,15'-dioxygenase activity"/>
    <property type="evidence" value="ECO:0007669"/>
    <property type="project" value="TreeGrafter"/>
</dbReference>
<dbReference type="AlphaFoldDB" id="A0A164UF70"/>
<evidence type="ECO:0000313" key="6">
    <source>
        <dbReference type="EMBL" id="KZS11306.1"/>
    </source>
</evidence>
<gene>
    <name evidence="6" type="ORF">APZ42_024067</name>
</gene>
<dbReference type="GO" id="GO:0010436">
    <property type="term" value="F:carotenoid dioxygenase activity"/>
    <property type="evidence" value="ECO:0007669"/>
    <property type="project" value="TreeGrafter"/>
</dbReference>
<dbReference type="InterPro" id="IPR004294">
    <property type="entry name" value="Carotenoid_Oase"/>
</dbReference>
<dbReference type="EMBL" id="LRGB01001581">
    <property type="protein sequence ID" value="KZS11306.1"/>
    <property type="molecule type" value="Genomic_DNA"/>
</dbReference>
<dbReference type="GO" id="GO:0046872">
    <property type="term" value="F:metal ion binding"/>
    <property type="evidence" value="ECO:0007669"/>
    <property type="project" value="UniProtKB-KW"/>
</dbReference>
<keyword evidence="7" id="KW-1185">Reference proteome</keyword>
<comment type="caution">
    <text evidence="6">The sequence shown here is derived from an EMBL/GenBank/DDBJ whole genome shotgun (WGS) entry which is preliminary data.</text>
</comment>
<evidence type="ECO:0000256" key="5">
    <source>
        <dbReference type="PIRSR" id="PIRSR604294-1"/>
    </source>
</evidence>
<dbReference type="STRING" id="35525.A0A164UF70"/>
<dbReference type="Pfam" id="PF03055">
    <property type="entry name" value="RPE65"/>
    <property type="match status" value="1"/>
</dbReference>
<dbReference type="Proteomes" id="UP000076858">
    <property type="component" value="Unassembled WGS sequence"/>
</dbReference>
<proteinExistence type="inferred from homology"/>
<protein>
    <submittedName>
        <fullName evidence="6">Beta,beta-carotene 15,15'-dioxygenase</fullName>
    </submittedName>
</protein>
<feature type="binding site" evidence="5">
    <location>
        <position position="247"/>
    </location>
    <ligand>
        <name>Fe cation</name>
        <dbReference type="ChEBI" id="CHEBI:24875"/>
        <note>catalytic</note>
    </ligand>
</feature>
<keyword evidence="3" id="KW-0560">Oxidoreductase</keyword>
<accession>A0A164UF70</accession>
<sequence>MEGLAATTKTSLCDGAMKSICAKFHFWSIVEWKKAANEADNLDKKESNGIDVISDSADSTAAEIKSNPPLAYPNCDLNIWLRTCHTEIITPLEGISTGAIPTWISGSLYRNGPGKQNYGHQTVNHLFDAAGLLHLFKVRNGRVTYQTRYVNSTSYVQNTAAQKLLVPEFTTPAAPDPCKTIFHRISSLFVLDQVVSDNAMISVYPLGNELYAFAETPFIHRIDPITLETTGRENLHDRMKVINQSSHPHFTQKGEAFQLGQKIGSKGPSYAIIHYPPNADNEKAILNTVERARIIATVPCRSIKEPSYMHSFSITSSYFVLIEQPLTVSFKTILGSLLKGKPIVHALKWRPEKKTRIRLISRTTGMEVQTQYVTEAFFFLHTVNAFEADNHLIIDICCYANGEMLDCMYIEALKNAQSDPNYASMFRGRPKRFVLPLSPKRGIKGNLNTYADSLSEAHWINGSSSVYVQSDELCSLGCETPTINYNVYNGKPYRYFYAISSDVDADNPGTLIKVDTIEKKCRTWAEPNVYASEPIFIPHPEAKAEDDGVLLSSLIWGGNNEKRTGLLVLDAATFTEMGRTEFHTPSPVPKCLHGYFAATK</sequence>
<dbReference type="PANTHER" id="PTHR10543:SF24">
    <property type="entry name" value="CAROTENOID ISOMEROOXYGENASE"/>
    <property type="match status" value="1"/>
</dbReference>
<name>A0A164UF70_9CRUS</name>
<comment type="cofactor">
    <cofactor evidence="5">
        <name>Fe(2+)</name>
        <dbReference type="ChEBI" id="CHEBI:29033"/>
    </cofactor>
    <text evidence="5">Binds 1 Fe(2+) ion per subunit.</text>
</comment>
<evidence type="ECO:0000313" key="7">
    <source>
        <dbReference type="Proteomes" id="UP000076858"/>
    </source>
</evidence>
<evidence type="ECO:0000256" key="4">
    <source>
        <dbReference type="ARBA" id="ARBA00023004"/>
    </source>
</evidence>